<organism evidence="11 12">
    <name type="scientific">Caldicellulosiruptor diazotrophicus</name>
    <dbReference type="NCBI Taxonomy" id="2806205"/>
    <lineage>
        <taxon>Bacteria</taxon>
        <taxon>Bacillati</taxon>
        <taxon>Bacillota</taxon>
        <taxon>Bacillota incertae sedis</taxon>
        <taxon>Caldicellulosiruptorales</taxon>
        <taxon>Caldicellulosiruptoraceae</taxon>
        <taxon>Caldicellulosiruptor</taxon>
    </lineage>
</organism>
<keyword evidence="7" id="KW-0902">Two-component regulatory system</keyword>
<evidence type="ECO:0000313" key="11">
    <source>
        <dbReference type="EMBL" id="BCS82089.1"/>
    </source>
</evidence>
<dbReference type="InterPro" id="IPR005467">
    <property type="entry name" value="His_kinase_dom"/>
</dbReference>
<keyword evidence="8" id="KW-0472">Membrane</keyword>
<feature type="transmembrane region" description="Helical" evidence="8">
    <location>
        <begin position="21"/>
        <end position="44"/>
    </location>
</feature>
<dbReference type="PANTHER" id="PTHR34220">
    <property type="entry name" value="SENSOR HISTIDINE KINASE YPDA"/>
    <property type="match status" value="1"/>
</dbReference>
<keyword evidence="12" id="KW-1185">Reference proteome</keyword>
<dbReference type="InterPro" id="IPR010559">
    <property type="entry name" value="Sig_transdc_His_kin_internal"/>
</dbReference>
<evidence type="ECO:0000256" key="3">
    <source>
        <dbReference type="ARBA" id="ARBA00012438"/>
    </source>
</evidence>
<dbReference type="EC" id="2.7.13.3" evidence="3"/>
<keyword evidence="8" id="KW-0812">Transmembrane</keyword>
<gene>
    <name evidence="11" type="ORF">CaldiYA01_20490</name>
</gene>
<dbReference type="PROSITE" id="PS50885">
    <property type="entry name" value="HAMP"/>
    <property type="match status" value="1"/>
</dbReference>
<dbReference type="Proteomes" id="UP000663623">
    <property type="component" value="Chromosome"/>
</dbReference>
<evidence type="ECO:0000256" key="1">
    <source>
        <dbReference type="ARBA" id="ARBA00000085"/>
    </source>
</evidence>
<dbReference type="EMBL" id="AP024480">
    <property type="protein sequence ID" value="BCS82089.1"/>
    <property type="molecule type" value="Genomic_DNA"/>
</dbReference>
<accession>A0ABN6EC93</accession>
<evidence type="ECO:0000256" key="2">
    <source>
        <dbReference type="ARBA" id="ARBA00004370"/>
    </source>
</evidence>
<dbReference type="CDD" id="cd06225">
    <property type="entry name" value="HAMP"/>
    <property type="match status" value="1"/>
</dbReference>
<evidence type="ECO:0000259" key="10">
    <source>
        <dbReference type="PROSITE" id="PS50885"/>
    </source>
</evidence>
<dbReference type="Pfam" id="PF02518">
    <property type="entry name" value="HATPase_c"/>
    <property type="match status" value="1"/>
</dbReference>
<proteinExistence type="predicted"/>
<feature type="transmembrane region" description="Helical" evidence="8">
    <location>
        <begin position="311"/>
        <end position="330"/>
    </location>
</feature>
<dbReference type="InterPro" id="IPR003594">
    <property type="entry name" value="HATPase_dom"/>
</dbReference>
<evidence type="ECO:0000259" key="9">
    <source>
        <dbReference type="PROSITE" id="PS50109"/>
    </source>
</evidence>
<comment type="subcellular location">
    <subcellularLocation>
        <location evidence="2">Membrane</location>
    </subcellularLocation>
</comment>
<dbReference type="SUPFAM" id="SSF55874">
    <property type="entry name" value="ATPase domain of HSP90 chaperone/DNA topoisomerase II/histidine kinase"/>
    <property type="match status" value="1"/>
</dbReference>
<dbReference type="Gene3D" id="3.30.565.10">
    <property type="entry name" value="Histidine kinase-like ATPase, C-terminal domain"/>
    <property type="match status" value="1"/>
</dbReference>
<dbReference type="InterPro" id="IPR036890">
    <property type="entry name" value="HATPase_C_sf"/>
</dbReference>
<dbReference type="Pfam" id="PF06580">
    <property type="entry name" value="His_kinase"/>
    <property type="match status" value="1"/>
</dbReference>
<name>A0ABN6EC93_9FIRM</name>
<keyword evidence="8" id="KW-1133">Transmembrane helix</keyword>
<dbReference type="InterPro" id="IPR050640">
    <property type="entry name" value="Bact_2-comp_sensor_kinase"/>
</dbReference>
<evidence type="ECO:0000256" key="8">
    <source>
        <dbReference type="SAM" id="Phobius"/>
    </source>
</evidence>
<evidence type="ECO:0000313" key="12">
    <source>
        <dbReference type="Proteomes" id="UP000663623"/>
    </source>
</evidence>
<protein>
    <recommendedName>
        <fullName evidence="3">histidine kinase</fullName>
        <ecNumber evidence="3">2.7.13.3</ecNumber>
    </recommendedName>
</protein>
<feature type="domain" description="Histidine kinase" evidence="9">
    <location>
        <begin position="432"/>
        <end position="602"/>
    </location>
</feature>
<dbReference type="PANTHER" id="PTHR34220:SF7">
    <property type="entry name" value="SENSOR HISTIDINE KINASE YPDA"/>
    <property type="match status" value="1"/>
</dbReference>
<evidence type="ECO:0000256" key="5">
    <source>
        <dbReference type="ARBA" id="ARBA00022679"/>
    </source>
</evidence>
<reference evidence="11 12" key="1">
    <citation type="submission" date="2021-02" db="EMBL/GenBank/DDBJ databases">
        <title>Nitrogen-fixing ability and nitrogen fixation related genes of thermophilic fermentative bacteria in the genus Caldicellulosiruptor.</title>
        <authorList>
            <person name="Chen Y."/>
            <person name="Nishihara A."/>
            <person name="Haruta S."/>
        </authorList>
    </citation>
    <scope>NUCLEOTIDE SEQUENCE [LARGE SCALE GENOMIC DNA]</scope>
    <source>
        <strain evidence="11 12">YA01</strain>
    </source>
</reference>
<dbReference type="RefSeq" id="WP_207179379.1">
    <property type="nucleotide sequence ID" value="NZ_AP024480.1"/>
</dbReference>
<dbReference type="PROSITE" id="PS50109">
    <property type="entry name" value="HIS_KIN"/>
    <property type="match status" value="1"/>
</dbReference>
<sequence>MINVMKMIMQKILKGSIWRKFFFLNLCFMAFPLIAVNIISYMTIAKTLEYNTKYAAFKNFEQTCSYLSYKINNIVQECLPMIVNNDLRTILVSDSETYEKDPLALFKAAKSLKMYIQEYEKKDDIYKIRLYVDERLKVLCDNRNVFSISDIDSSLWYKKINNSFTSYILIPSQYLKGDHTYLEQTDLPITSTISIIFKIVDLYDYNKIVGYLRCDLKKEDIISILKNGTSSKNDIMWIENKDGIVVAATSKLFFPMSIKGMLNKENNNILERIVITKGIKYFLLSSLIEGTDWCLVAAIPLSEIRKEAQEVFLFAFVGITTTVMAFLISLKNGKAITDKINKLAAQMRNVKKGEILPLTHLRTEDNEIGSLIDSYNYMANKIKELMEQQYRLGMEKKSVELKLLQSQINPHFLYNTLDMINWYARMYKCFDIVDIVESLAKFYKMSLKTETEVVSIREEIEHVNYYFSIQNKRFGNQLRLMVEIPKELLDYEIPRVTLQPLVENSIQHGIMNKKERTGNIRIWAKREENIINIFVEDDGIGVEEEKLLALKEGLVPSSGYGGIGLKNINQRIKTLYGNEYGLDFEHNSLGGLTVIITLPAHKMV</sequence>
<feature type="domain" description="HAMP" evidence="10">
    <location>
        <begin position="334"/>
        <end position="387"/>
    </location>
</feature>
<dbReference type="InterPro" id="IPR003660">
    <property type="entry name" value="HAMP_dom"/>
</dbReference>
<keyword evidence="6" id="KW-0418">Kinase</keyword>
<comment type="catalytic activity">
    <reaction evidence="1">
        <text>ATP + protein L-histidine = ADP + protein N-phospho-L-histidine.</text>
        <dbReference type="EC" id="2.7.13.3"/>
    </reaction>
</comment>
<evidence type="ECO:0000256" key="7">
    <source>
        <dbReference type="ARBA" id="ARBA00023012"/>
    </source>
</evidence>
<evidence type="ECO:0000256" key="6">
    <source>
        <dbReference type="ARBA" id="ARBA00022777"/>
    </source>
</evidence>
<dbReference type="Gene3D" id="6.10.340.10">
    <property type="match status" value="1"/>
</dbReference>
<evidence type="ECO:0000256" key="4">
    <source>
        <dbReference type="ARBA" id="ARBA00022553"/>
    </source>
</evidence>
<keyword evidence="5" id="KW-0808">Transferase</keyword>
<keyword evidence="4" id="KW-0597">Phosphoprotein</keyword>